<name>W9CH77_SCLBF</name>
<proteinExistence type="predicted"/>
<gene>
    <name evidence="3" type="ORF">SBOR_4315</name>
</gene>
<sequence>MVRHAKRNPGENSSTTHDVCKVGLSYTEGIHDWKRRHMETLTAQDQTVPTPSSNEDSGEIRKMIAAPVLEESEGICVRSVDCRNRFEYGIQMLKKLSPSEAQNHGFDRDPSLFTMQDTFAHFKAWGNSIAAFQNVVRRSSLEFRLKEASEIQQRVLKILGNLQVSLYEAALIFIGEEKNESWPIEEFSDSENEGVGIEFEQTSELQELFRAMKDANTNLMKLSMVIRNSPDRDDYLKAATRYPFDASYDIGHVREKHGSAKGIADWLVVRLGKAITRRRQYLKYRQDHHGKLTRDWGETAVIDENKKTIASTEATDFIENTIPVQKDESELGSYFGSQTSYEATIVGEAAGRLKVPSHPKMAFEDVPFEFGSPFRCPYCFTEQIVENGSDWKKHVFRDLRPYVCTFEECDMRMFRSRNEWFAHELQHHRREWACQQCQHTPFSTSLAYKTHLMSKHHIEVEGSQLKGLMLQSEEPVEKISATACQLCDEWKTNIEDIKHDYKRYFFNGGQPSQPCGTRGQFRRHLGRHMEQLALFALPTDEDIMEDESLSEEEYHEEASVSNANREDINNEALKESISEDFSLNISDLWKQHNTMTRGANPLNVTCPDITTSKEQHSSGLATKKKVELNRVQSFLKILIPIRESVAPLNDAEDNHIPPETCWNKIDERLVSPDTLETGKEQSEIEEDFAIVVRVLSREETQAYAVETQKIRGGQETDRAATRSTDIDSSCHRDRRSDYRDAHQRHKRETEMYPRRELDTSQDETNLACLPGDRTLIATRNEEMEWVLYKRPIFRERHLMLAEGFMID</sequence>
<dbReference type="Proteomes" id="UP000019487">
    <property type="component" value="Unassembled WGS sequence"/>
</dbReference>
<evidence type="ECO:0000313" key="4">
    <source>
        <dbReference type="Proteomes" id="UP000019487"/>
    </source>
</evidence>
<dbReference type="Pfam" id="PF26118">
    <property type="entry name" value="DUF8035"/>
    <property type="match status" value="1"/>
</dbReference>
<evidence type="ECO:0000259" key="2">
    <source>
        <dbReference type="SMART" id="SM00355"/>
    </source>
</evidence>
<keyword evidence="4" id="KW-1185">Reference proteome</keyword>
<organism evidence="3 4">
    <name type="scientific">Sclerotinia borealis (strain F-4128)</name>
    <dbReference type="NCBI Taxonomy" id="1432307"/>
    <lineage>
        <taxon>Eukaryota</taxon>
        <taxon>Fungi</taxon>
        <taxon>Dikarya</taxon>
        <taxon>Ascomycota</taxon>
        <taxon>Pezizomycotina</taxon>
        <taxon>Leotiomycetes</taxon>
        <taxon>Helotiales</taxon>
        <taxon>Sclerotiniaceae</taxon>
        <taxon>Sclerotinia</taxon>
    </lineage>
</organism>
<protein>
    <recommendedName>
        <fullName evidence="2">C2H2-type domain-containing protein</fullName>
    </recommendedName>
</protein>
<feature type="region of interest" description="Disordered" evidence="1">
    <location>
        <begin position="712"/>
        <end position="765"/>
    </location>
</feature>
<dbReference type="PANTHER" id="PTHR35391">
    <property type="entry name" value="C2H2-TYPE DOMAIN-CONTAINING PROTEIN-RELATED"/>
    <property type="match status" value="1"/>
</dbReference>
<feature type="compositionally biased region" description="Basic and acidic residues" evidence="1">
    <location>
        <begin position="712"/>
        <end position="758"/>
    </location>
</feature>
<dbReference type="InterPro" id="IPR013087">
    <property type="entry name" value="Znf_C2H2_type"/>
</dbReference>
<dbReference type="Pfam" id="PF26082">
    <property type="entry name" value="zf-C2H2_AcuF"/>
    <property type="match status" value="1"/>
</dbReference>
<dbReference type="InterPro" id="IPR058925">
    <property type="entry name" value="zf-C2H2_AcuF"/>
</dbReference>
<feature type="domain" description="C2H2-type" evidence="2">
    <location>
        <begin position="432"/>
        <end position="456"/>
    </location>
</feature>
<feature type="domain" description="C2H2-type" evidence="2">
    <location>
        <begin position="402"/>
        <end position="427"/>
    </location>
</feature>
<dbReference type="HOGENOM" id="CLU_349213_0_0_1"/>
<reference evidence="3 4" key="1">
    <citation type="journal article" date="2014" name="Genome Announc.">
        <title>Draft genome sequence of Sclerotinia borealis, a psychrophilic plant pathogenic fungus.</title>
        <authorList>
            <person name="Mardanov A.V."/>
            <person name="Beletsky A.V."/>
            <person name="Kadnikov V.V."/>
            <person name="Ignatov A.N."/>
            <person name="Ravin N.V."/>
        </authorList>
    </citation>
    <scope>NUCLEOTIDE SEQUENCE [LARGE SCALE GENOMIC DNA]</scope>
    <source>
        <strain evidence="4">F-4157</strain>
    </source>
</reference>
<accession>W9CH77</accession>
<dbReference type="PANTHER" id="PTHR35391:SF7">
    <property type="entry name" value="C2H2-TYPE DOMAIN-CONTAINING PROTEIN"/>
    <property type="match status" value="1"/>
</dbReference>
<dbReference type="STRING" id="1432307.W9CH77"/>
<evidence type="ECO:0000313" key="3">
    <source>
        <dbReference type="EMBL" id="ESZ95288.1"/>
    </source>
</evidence>
<dbReference type="AlphaFoldDB" id="W9CH77"/>
<dbReference type="InterPro" id="IPR058348">
    <property type="entry name" value="DUF8035"/>
</dbReference>
<evidence type="ECO:0000256" key="1">
    <source>
        <dbReference type="SAM" id="MobiDB-lite"/>
    </source>
</evidence>
<dbReference type="OrthoDB" id="6133115at2759"/>
<dbReference type="EMBL" id="AYSA01000194">
    <property type="protein sequence ID" value="ESZ95288.1"/>
    <property type="molecule type" value="Genomic_DNA"/>
</dbReference>
<comment type="caution">
    <text evidence="3">The sequence shown here is derived from an EMBL/GenBank/DDBJ whole genome shotgun (WGS) entry which is preliminary data.</text>
</comment>
<dbReference type="SMART" id="SM00355">
    <property type="entry name" value="ZnF_C2H2"/>
    <property type="match status" value="2"/>
</dbReference>